<gene>
    <name evidence="1" type="ORF">KP78_39260</name>
</gene>
<dbReference type="RefSeq" id="WP_157841536.1">
    <property type="nucleotide sequence ID" value="NZ_JXRP01000022.1"/>
</dbReference>
<dbReference type="EMBL" id="JXRP01000022">
    <property type="protein sequence ID" value="KIL42703.1"/>
    <property type="molecule type" value="Genomic_DNA"/>
</dbReference>
<keyword evidence="2" id="KW-1185">Reference proteome</keyword>
<reference evidence="1 2" key="1">
    <citation type="submission" date="2015-01" db="EMBL/GenBank/DDBJ databases">
        <title>Genome sequencing of Jeotgalibacillus soli.</title>
        <authorList>
            <person name="Goh K.M."/>
            <person name="Chan K.-G."/>
            <person name="Yaakop A.S."/>
            <person name="Ee R."/>
            <person name="Gan H.M."/>
            <person name="Chan C.S."/>
        </authorList>
    </citation>
    <scope>NUCLEOTIDE SEQUENCE [LARGE SCALE GENOMIC DNA]</scope>
    <source>
        <strain evidence="1 2">P9</strain>
    </source>
</reference>
<sequence length="54" mass="6300">MNDIVRYNRNVSDEGMLHTLISVGEDGKGDRLCFQMVDNMMVSKIYICYHETEK</sequence>
<dbReference type="PATRIC" id="fig|889306.3.peg.3946"/>
<evidence type="ECO:0000313" key="2">
    <source>
        <dbReference type="Proteomes" id="UP000031938"/>
    </source>
</evidence>
<protein>
    <submittedName>
        <fullName evidence="1">Cell wall assembly protein</fullName>
    </submittedName>
</protein>
<dbReference type="AlphaFoldDB" id="A0A0C2VFB1"/>
<evidence type="ECO:0000313" key="1">
    <source>
        <dbReference type="EMBL" id="KIL42703.1"/>
    </source>
</evidence>
<organism evidence="1 2">
    <name type="scientific">Jeotgalibacillus soli</name>
    <dbReference type="NCBI Taxonomy" id="889306"/>
    <lineage>
        <taxon>Bacteria</taxon>
        <taxon>Bacillati</taxon>
        <taxon>Bacillota</taxon>
        <taxon>Bacilli</taxon>
        <taxon>Bacillales</taxon>
        <taxon>Caryophanaceae</taxon>
        <taxon>Jeotgalibacillus</taxon>
    </lineage>
</organism>
<accession>A0A0C2VFB1</accession>
<dbReference type="Proteomes" id="UP000031938">
    <property type="component" value="Unassembled WGS sequence"/>
</dbReference>
<comment type="caution">
    <text evidence="1">The sequence shown here is derived from an EMBL/GenBank/DDBJ whole genome shotgun (WGS) entry which is preliminary data.</text>
</comment>
<name>A0A0C2VFB1_9BACL</name>
<proteinExistence type="predicted"/>
<dbReference type="OrthoDB" id="2045100at2"/>